<dbReference type="SUPFAM" id="SSF53756">
    <property type="entry name" value="UDP-Glycosyltransferase/glycogen phosphorylase"/>
    <property type="match status" value="1"/>
</dbReference>
<gene>
    <name evidence="1" type="ORF">OSSY52_03190</name>
</gene>
<keyword evidence="2" id="KW-1185">Reference proteome</keyword>
<keyword evidence="1" id="KW-0808">Transferase</keyword>
<accession>A0A7G1G1Y5</accession>
<organism evidence="1 2">
    <name type="scientific">Tepiditoga spiralis</name>
    <dbReference type="NCBI Taxonomy" id="2108365"/>
    <lineage>
        <taxon>Bacteria</taxon>
        <taxon>Thermotogati</taxon>
        <taxon>Thermotogota</taxon>
        <taxon>Thermotogae</taxon>
        <taxon>Petrotogales</taxon>
        <taxon>Petrotogaceae</taxon>
        <taxon>Tepiditoga</taxon>
    </lineage>
</organism>
<name>A0A7G1G1Y5_9BACT</name>
<dbReference type="KEGG" id="ocy:OSSY52_03190"/>
<dbReference type="EMBL" id="AP018712">
    <property type="protein sequence ID" value="BBE30178.1"/>
    <property type="molecule type" value="Genomic_DNA"/>
</dbReference>
<evidence type="ECO:0000313" key="1">
    <source>
        <dbReference type="EMBL" id="BBE30178.1"/>
    </source>
</evidence>
<reference evidence="1 2" key="1">
    <citation type="submission" date="2018-06" db="EMBL/GenBank/DDBJ databases">
        <title>Genome sequencing of Oceanotoga sp. sy52.</title>
        <authorList>
            <person name="Mori K."/>
        </authorList>
    </citation>
    <scope>NUCLEOTIDE SEQUENCE [LARGE SCALE GENOMIC DNA]</scope>
    <source>
        <strain evidence="2">sy52</strain>
    </source>
</reference>
<dbReference type="RefSeq" id="WP_190615304.1">
    <property type="nucleotide sequence ID" value="NZ_AP018712.1"/>
</dbReference>
<proteinExistence type="predicted"/>
<dbReference type="Proteomes" id="UP000516361">
    <property type="component" value="Chromosome"/>
</dbReference>
<dbReference type="InParanoid" id="A0A7G1G1Y5"/>
<dbReference type="AlphaFoldDB" id="A0A7G1G1Y5"/>
<protein>
    <submittedName>
        <fullName evidence="1">Glycosyl transferase</fullName>
    </submittedName>
</protein>
<dbReference type="GO" id="GO:0016740">
    <property type="term" value="F:transferase activity"/>
    <property type="evidence" value="ECO:0007669"/>
    <property type="project" value="UniProtKB-KW"/>
</dbReference>
<sequence length="373" mass="44209">MNLLYFTHYNLNNNEFKGVKNKIQSQIKVFKKNKIKTSLVYFEDFKMMLLNEEKKTVLSTFKNNVEKRMKMYKILNNYTMNHNIDILYIRYPSTDPNFISFLKKQKKENRKVFLELPTYPFKNEDKSLKAFVIKSIESLNNFNLKKYVDYIVTFSNHKKIKGIPCININNGIDIEKLPLHQKTKNINKINLIGVANISKWHGYDRIITGLYEYYKTKPQKEVYFHIVGMGNEFLNLKNLVEKLALKKYIKFHEIKIGKELDEIFEKADIGIGSLANHRKGLKKDSALKNREYCARGIPFIIASDDDDFSKNFKYTYKISKTEKPVNIKDILNFYESIKNKNYPEEMREYAKNNLSWNVKMKPIINIIKGDLFE</sequence>
<dbReference type="Gene3D" id="3.40.50.2000">
    <property type="entry name" value="Glycogen Phosphorylase B"/>
    <property type="match status" value="2"/>
</dbReference>
<evidence type="ECO:0000313" key="2">
    <source>
        <dbReference type="Proteomes" id="UP000516361"/>
    </source>
</evidence>